<evidence type="ECO:0000313" key="7">
    <source>
        <dbReference type="EMBL" id="CAD8577685.1"/>
    </source>
</evidence>
<keyword evidence="4" id="KW-0539">Nucleus</keyword>
<dbReference type="EMBL" id="HBEW01001562">
    <property type="protein sequence ID" value="CAD8577685.1"/>
    <property type="molecule type" value="Transcribed_RNA"/>
</dbReference>
<dbReference type="GO" id="GO:0042273">
    <property type="term" value="P:ribosomal large subunit biogenesis"/>
    <property type="evidence" value="ECO:0007669"/>
    <property type="project" value="TreeGrafter"/>
</dbReference>
<evidence type="ECO:0000313" key="6">
    <source>
        <dbReference type="EMBL" id="CAD8577683.1"/>
    </source>
</evidence>
<name>A0A6U0ELX0_9CHLO</name>
<comment type="subcellular location">
    <subcellularLocation>
        <location evidence="1">Nucleus</location>
    </subcellularLocation>
</comment>
<evidence type="ECO:0000256" key="4">
    <source>
        <dbReference type="ARBA" id="ARBA00023242"/>
    </source>
</evidence>
<accession>A0A6U0ELX0</accession>
<dbReference type="SUPFAM" id="SSF57716">
    <property type="entry name" value="Glucocorticoid receptor-like (DNA-binding domain)"/>
    <property type="match status" value="1"/>
</dbReference>
<dbReference type="SMART" id="SM00746">
    <property type="entry name" value="TRASH"/>
    <property type="match status" value="1"/>
</dbReference>
<organism evidence="6">
    <name type="scientific">Ostreococcus mediterraneus</name>
    <dbReference type="NCBI Taxonomy" id="1486918"/>
    <lineage>
        <taxon>Eukaryota</taxon>
        <taxon>Viridiplantae</taxon>
        <taxon>Chlorophyta</taxon>
        <taxon>Mamiellophyceae</taxon>
        <taxon>Mamiellales</taxon>
        <taxon>Bathycoccaceae</taxon>
        <taxon>Ostreococcus</taxon>
    </lineage>
</organism>
<dbReference type="PANTHER" id="PTHR10792">
    <property type="entry name" value="60S RIBOSOMAL PROTEIN L24"/>
    <property type="match status" value="1"/>
</dbReference>
<dbReference type="PROSITE" id="PS01073">
    <property type="entry name" value="RIBOSOMAL_L24E"/>
    <property type="match status" value="1"/>
</dbReference>
<dbReference type="PANTHER" id="PTHR10792:SF8">
    <property type="entry name" value="RIBOSOME BIOGENESIS PROTEIN RLP24-RELATED"/>
    <property type="match status" value="1"/>
</dbReference>
<evidence type="ECO:0000259" key="5">
    <source>
        <dbReference type="SMART" id="SM00746"/>
    </source>
</evidence>
<proteinExistence type="inferred from homology"/>
<dbReference type="GO" id="GO:0005730">
    <property type="term" value="C:nucleolus"/>
    <property type="evidence" value="ECO:0007669"/>
    <property type="project" value="TreeGrafter"/>
</dbReference>
<evidence type="ECO:0000256" key="2">
    <source>
        <dbReference type="ARBA" id="ARBA00005647"/>
    </source>
</evidence>
<reference evidence="6" key="1">
    <citation type="submission" date="2021-01" db="EMBL/GenBank/DDBJ databases">
        <authorList>
            <person name="Corre E."/>
            <person name="Pelletier E."/>
            <person name="Niang G."/>
            <person name="Scheremetjew M."/>
            <person name="Finn R."/>
            <person name="Kale V."/>
            <person name="Holt S."/>
            <person name="Cochrane G."/>
            <person name="Meng A."/>
            <person name="Brown T."/>
            <person name="Cohen L."/>
        </authorList>
    </citation>
    <scope>NUCLEOTIDE SEQUENCE</scope>
    <source>
        <strain evidence="6">Clade-D-RCC2572</strain>
    </source>
</reference>
<dbReference type="CDD" id="cd00472">
    <property type="entry name" value="Ribosomal_L24e_L24"/>
    <property type="match status" value="1"/>
</dbReference>
<gene>
    <name evidence="6" type="ORF">OMED0929_LOCUS1326</name>
    <name evidence="7" type="ORF">OMED0929_LOCUS1327</name>
</gene>
<dbReference type="FunFam" id="2.30.170.20:FF:000001">
    <property type="entry name" value="probable ribosome biogenesis protein RLP24"/>
    <property type="match status" value="1"/>
</dbReference>
<dbReference type="InterPro" id="IPR038630">
    <property type="entry name" value="L24e/L24_sf"/>
</dbReference>
<dbReference type="Pfam" id="PF01246">
    <property type="entry name" value="Ribosomal_L24e"/>
    <property type="match status" value="1"/>
</dbReference>
<dbReference type="InterPro" id="IPR000988">
    <property type="entry name" value="Ribosomal_eL24-rel_N"/>
</dbReference>
<keyword evidence="3" id="KW-0690">Ribosome biogenesis</keyword>
<evidence type="ECO:0000256" key="1">
    <source>
        <dbReference type="ARBA" id="ARBA00004123"/>
    </source>
</evidence>
<dbReference type="InterPro" id="IPR011017">
    <property type="entry name" value="TRASH_dom"/>
</dbReference>
<evidence type="ECO:0000256" key="3">
    <source>
        <dbReference type="ARBA" id="ARBA00022517"/>
    </source>
</evidence>
<feature type="domain" description="TRASH" evidence="5">
    <location>
        <begin position="6"/>
        <end position="44"/>
    </location>
</feature>
<dbReference type="InterPro" id="IPR023442">
    <property type="entry name" value="Ribosomal_eL24_CS"/>
</dbReference>
<dbReference type="GO" id="GO:0003735">
    <property type="term" value="F:structural constituent of ribosome"/>
    <property type="evidence" value="ECO:0007669"/>
    <property type="project" value="InterPro"/>
</dbReference>
<dbReference type="EMBL" id="HBEW01001561">
    <property type="protein sequence ID" value="CAD8577683.1"/>
    <property type="molecule type" value="Transcribed_RNA"/>
</dbReference>
<dbReference type="InterPro" id="IPR056366">
    <property type="entry name" value="Ribosomal_eL24"/>
</dbReference>
<comment type="similarity">
    <text evidence="2">Belongs to the eukaryotic ribosomal protein eL24 family.</text>
</comment>
<protein>
    <recommendedName>
        <fullName evidence="5">TRASH domain-containing protein</fullName>
    </recommendedName>
</protein>
<sequence>MRIEKCWFCSSNIYPGHGICFVRNDSKLFRFCRSKCHKNFKMKRNPRKVKWTKAYRVIHGKDLSGDSSFNFERRRNRPVKYDREITRATLKAMQTLEAIRVRREQRFYENRMKGRSDEKRRAEKIELQQQIHLVNAPIHGPKVEKSNTKLLMKTNVVSSSKETNTYE</sequence>
<dbReference type="Gene3D" id="2.30.170.20">
    <property type="entry name" value="Ribosomal protein L24e"/>
    <property type="match status" value="1"/>
</dbReference>
<dbReference type="AlphaFoldDB" id="A0A6U0ELX0"/>